<evidence type="ECO:0000313" key="2">
    <source>
        <dbReference type="EMBL" id="PAV74860.1"/>
    </source>
</evidence>
<keyword evidence="1" id="KW-1133">Transmembrane helix</keyword>
<sequence length="75" mass="7764">MVTVCPLDRVMVTGVWAGLVITPPSVTLGLAVSVAVVVSMVSVTWVTAGVVLGVTIRPLPPLVPVMVAEIWPPSM</sequence>
<dbReference type="EMBL" id="LIAE01008263">
    <property type="protein sequence ID" value="PAV74860.1"/>
    <property type="molecule type" value="Genomic_DNA"/>
</dbReference>
<evidence type="ECO:0000313" key="3">
    <source>
        <dbReference type="Proteomes" id="UP000218231"/>
    </source>
</evidence>
<proteinExistence type="predicted"/>
<keyword evidence="1" id="KW-0812">Transmembrane</keyword>
<name>A0A2A2KLU2_9BILA</name>
<feature type="transmembrane region" description="Helical" evidence="1">
    <location>
        <begin position="28"/>
        <end position="56"/>
    </location>
</feature>
<comment type="caution">
    <text evidence="2">The sequence shown here is derived from an EMBL/GenBank/DDBJ whole genome shotgun (WGS) entry which is preliminary data.</text>
</comment>
<accession>A0A2A2KLU2</accession>
<reference evidence="2 3" key="1">
    <citation type="journal article" date="2017" name="Curr. Biol.">
        <title>Genome architecture and evolution of a unichromosomal asexual nematode.</title>
        <authorList>
            <person name="Fradin H."/>
            <person name="Zegar C."/>
            <person name="Gutwein M."/>
            <person name="Lucas J."/>
            <person name="Kovtun M."/>
            <person name="Corcoran D."/>
            <person name="Baugh L.R."/>
            <person name="Kiontke K."/>
            <person name="Gunsalus K."/>
            <person name="Fitch D.H."/>
            <person name="Piano F."/>
        </authorList>
    </citation>
    <scope>NUCLEOTIDE SEQUENCE [LARGE SCALE GENOMIC DNA]</scope>
    <source>
        <strain evidence="2">PF1309</strain>
    </source>
</reference>
<dbReference type="Proteomes" id="UP000218231">
    <property type="component" value="Unassembled WGS sequence"/>
</dbReference>
<evidence type="ECO:0000256" key="1">
    <source>
        <dbReference type="SAM" id="Phobius"/>
    </source>
</evidence>
<keyword evidence="1" id="KW-0472">Membrane</keyword>
<organism evidence="2 3">
    <name type="scientific">Diploscapter pachys</name>
    <dbReference type="NCBI Taxonomy" id="2018661"/>
    <lineage>
        <taxon>Eukaryota</taxon>
        <taxon>Metazoa</taxon>
        <taxon>Ecdysozoa</taxon>
        <taxon>Nematoda</taxon>
        <taxon>Chromadorea</taxon>
        <taxon>Rhabditida</taxon>
        <taxon>Rhabditina</taxon>
        <taxon>Rhabditomorpha</taxon>
        <taxon>Rhabditoidea</taxon>
        <taxon>Rhabditidae</taxon>
        <taxon>Diploscapter</taxon>
    </lineage>
</organism>
<protein>
    <submittedName>
        <fullName evidence="2">Uncharacterized protein</fullName>
    </submittedName>
</protein>
<gene>
    <name evidence="2" type="ORF">WR25_11299</name>
</gene>
<dbReference type="AlphaFoldDB" id="A0A2A2KLU2"/>
<keyword evidence="3" id="KW-1185">Reference proteome</keyword>